<keyword evidence="1" id="KW-0378">Hydrolase</keyword>
<evidence type="ECO:0000313" key="3">
    <source>
        <dbReference type="EMBL" id="KRO41156.1"/>
    </source>
</evidence>
<dbReference type="PANTHER" id="PTHR43540">
    <property type="entry name" value="PEROXYUREIDOACRYLATE/UREIDOACRYLATE AMIDOHYDROLASE-RELATED"/>
    <property type="match status" value="1"/>
</dbReference>
<dbReference type="Gene3D" id="3.40.50.850">
    <property type="entry name" value="Isochorismatase-like"/>
    <property type="match status" value="1"/>
</dbReference>
<organism evidence="3 4">
    <name type="scientific">SAR86 cluster bacterium BACL1 MAG-120920-bin57</name>
    <dbReference type="NCBI Taxonomy" id="1655571"/>
    <lineage>
        <taxon>Bacteria</taxon>
        <taxon>Pseudomonadati</taxon>
        <taxon>Pseudomonadota</taxon>
        <taxon>Gammaproteobacteria</taxon>
        <taxon>SAR86 cluster</taxon>
    </lineage>
</organism>
<reference evidence="4" key="1">
    <citation type="submission" date="2015-10" db="EMBL/GenBank/DDBJ databases">
        <title>Metagenome-Assembled Genomes uncover a global brackish microbiome.</title>
        <authorList>
            <person name="Hugerth L.W."/>
            <person name="Larsson J."/>
            <person name="Alneberg J."/>
            <person name="Lindh M.V."/>
            <person name="Legrand C."/>
            <person name="Pinhassi J."/>
            <person name="Andersson A."/>
        </authorList>
    </citation>
    <scope>NUCLEOTIDE SEQUENCE [LARGE SCALE GENOMIC DNA]</scope>
</reference>
<name>A0A0R2PTD4_9GAMM</name>
<feature type="domain" description="Isochorismatase-like" evidence="2">
    <location>
        <begin position="6"/>
        <end position="178"/>
    </location>
</feature>
<evidence type="ECO:0000259" key="2">
    <source>
        <dbReference type="Pfam" id="PF00857"/>
    </source>
</evidence>
<dbReference type="AlphaFoldDB" id="A0A0R2PTD4"/>
<dbReference type="InterPro" id="IPR000868">
    <property type="entry name" value="Isochorismatase-like_dom"/>
</dbReference>
<evidence type="ECO:0000313" key="4">
    <source>
        <dbReference type="Proteomes" id="UP000050874"/>
    </source>
</evidence>
<sequence length="183" mass="19963">MGRSPALVVVDMCRGFIDPSSPLGFECNELIKSNISLVNRFREMNLPVIFTTTLYRDPSEASVFRSKIPALNILKPGSEETSFLPELSPGSAEILIEKKFASAFFDTNLAAALHQMNVDSVVVSGVTTSGCIRATALDSLQNNFLTIIAEDCVGDRNANAHKANLFDLQTKYADVIDSNLIFL</sequence>
<dbReference type="SUPFAM" id="SSF52499">
    <property type="entry name" value="Isochorismatase-like hydrolases"/>
    <property type="match status" value="1"/>
</dbReference>
<dbReference type="InterPro" id="IPR050272">
    <property type="entry name" value="Isochorismatase-like_hydrls"/>
</dbReference>
<protein>
    <recommendedName>
        <fullName evidence="2">Isochorismatase-like domain-containing protein</fullName>
    </recommendedName>
</protein>
<evidence type="ECO:0000256" key="1">
    <source>
        <dbReference type="ARBA" id="ARBA00022801"/>
    </source>
</evidence>
<dbReference type="EMBL" id="LIAV01000021">
    <property type="protein sequence ID" value="KRO41156.1"/>
    <property type="molecule type" value="Genomic_DNA"/>
</dbReference>
<proteinExistence type="predicted"/>
<dbReference type="Pfam" id="PF00857">
    <property type="entry name" value="Isochorismatase"/>
    <property type="match status" value="1"/>
</dbReference>
<dbReference type="PANTHER" id="PTHR43540:SF1">
    <property type="entry name" value="ISOCHORISMATASE HYDROLASE"/>
    <property type="match status" value="1"/>
</dbReference>
<comment type="caution">
    <text evidence="3">The sequence shown here is derived from an EMBL/GenBank/DDBJ whole genome shotgun (WGS) entry which is preliminary data.</text>
</comment>
<dbReference type="GO" id="GO:0016787">
    <property type="term" value="F:hydrolase activity"/>
    <property type="evidence" value="ECO:0007669"/>
    <property type="project" value="UniProtKB-KW"/>
</dbReference>
<dbReference type="InterPro" id="IPR036380">
    <property type="entry name" value="Isochorismatase-like_sf"/>
</dbReference>
<gene>
    <name evidence="3" type="ORF">ABR63_01710</name>
</gene>
<accession>A0A0R2PTD4</accession>
<dbReference type="Proteomes" id="UP000050874">
    <property type="component" value="Unassembled WGS sequence"/>
</dbReference>